<evidence type="ECO:0000313" key="8">
    <source>
        <dbReference type="EMBL" id="MDN3919860.1"/>
    </source>
</evidence>
<dbReference type="InterPro" id="IPR007627">
    <property type="entry name" value="RNA_pol_sigma70_r2"/>
</dbReference>
<dbReference type="InterPro" id="IPR013325">
    <property type="entry name" value="RNA_pol_sigma_r2"/>
</dbReference>
<name>A0ABT8DS50_9BURK</name>
<dbReference type="Gene3D" id="1.10.1740.10">
    <property type="match status" value="1"/>
</dbReference>
<dbReference type="Pfam" id="PF04542">
    <property type="entry name" value="Sigma70_r2"/>
    <property type="match status" value="1"/>
</dbReference>
<dbReference type="EMBL" id="JAUHHC010000002">
    <property type="protein sequence ID" value="MDN3919860.1"/>
    <property type="molecule type" value="Genomic_DNA"/>
</dbReference>
<keyword evidence="4" id="KW-0804">Transcription</keyword>
<keyword evidence="3" id="KW-0731">Sigma factor</keyword>
<evidence type="ECO:0000313" key="9">
    <source>
        <dbReference type="Proteomes" id="UP001228044"/>
    </source>
</evidence>
<dbReference type="Gene3D" id="1.10.10.10">
    <property type="entry name" value="Winged helix-like DNA-binding domain superfamily/Winged helix DNA-binding domain"/>
    <property type="match status" value="1"/>
</dbReference>
<dbReference type="PANTHER" id="PTHR43133:SF32">
    <property type="entry name" value="BLR3042 PROTEIN"/>
    <property type="match status" value="1"/>
</dbReference>
<comment type="similarity">
    <text evidence="1">Belongs to the sigma-70 factor family. ECF subfamily.</text>
</comment>
<evidence type="ECO:0000256" key="2">
    <source>
        <dbReference type="ARBA" id="ARBA00023015"/>
    </source>
</evidence>
<accession>A0ABT8DS50</accession>
<keyword evidence="9" id="KW-1185">Reference proteome</keyword>
<reference evidence="8 9" key="1">
    <citation type="submission" date="2023-06" db="EMBL/GenBank/DDBJ databases">
        <title>Pelomonas sp. PFR6 16S ribosomal RNA gene Genome sequencing and assembly.</title>
        <authorList>
            <person name="Woo H."/>
        </authorList>
    </citation>
    <scope>NUCLEOTIDE SEQUENCE [LARGE SCALE GENOMIC DNA]</scope>
    <source>
        <strain evidence="8 9">PFR6</strain>
    </source>
</reference>
<dbReference type="InterPro" id="IPR036388">
    <property type="entry name" value="WH-like_DNA-bd_sf"/>
</dbReference>
<feature type="domain" description="RNA polymerase sigma factor 70 region 4 type 2" evidence="7">
    <location>
        <begin position="146"/>
        <end position="198"/>
    </location>
</feature>
<keyword evidence="2" id="KW-0805">Transcription regulation</keyword>
<dbReference type="SUPFAM" id="SSF88659">
    <property type="entry name" value="Sigma3 and sigma4 domains of RNA polymerase sigma factors"/>
    <property type="match status" value="1"/>
</dbReference>
<dbReference type="PANTHER" id="PTHR43133">
    <property type="entry name" value="RNA POLYMERASE ECF-TYPE SIGMA FACTO"/>
    <property type="match status" value="1"/>
</dbReference>
<protein>
    <submittedName>
        <fullName evidence="8">Sigma-70 family RNA polymerase sigma factor</fullName>
    </submittedName>
</protein>
<dbReference type="Proteomes" id="UP001228044">
    <property type="component" value="Unassembled WGS sequence"/>
</dbReference>
<feature type="region of interest" description="Disordered" evidence="5">
    <location>
        <begin position="116"/>
        <end position="139"/>
    </location>
</feature>
<evidence type="ECO:0000259" key="7">
    <source>
        <dbReference type="Pfam" id="PF08281"/>
    </source>
</evidence>
<dbReference type="InterPro" id="IPR013249">
    <property type="entry name" value="RNA_pol_sigma70_r4_t2"/>
</dbReference>
<comment type="caution">
    <text evidence="8">The sequence shown here is derived from an EMBL/GenBank/DDBJ whole genome shotgun (WGS) entry which is preliminary data.</text>
</comment>
<dbReference type="NCBIfam" id="TIGR02937">
    <property type="entry name" value="sigma70-ECF"/>
    <property type="match status" value="1"/>
</dbReference>
<dbReference type="RefSeq" id="WP_290358185.1">
    <property type="nucleotide sequence ID" value="NZ_JAUHHC010000002.1"/>
</dbReference>
<evidence type="ECO:0000256" key="1">
    <source>
        <dbReference type="ARBA" id="ARBA00010641"/>
    </source>
</evidence>
<feature type="domain" description="RNA polymerase sigma-70 region 2" evidence="6">
    <location>
        <begin position="50"/>
        <end position="116"/>
    </location>
</feature>
<proteinExistence type="inferred from homology"/>
<dbReference type="Pfam" id="PF08281">
    <property type="entry name" value="Sigma70_r4_2"/>
    <property type="match status" value="1"/>
</dbReference>
<organism evidence="8 9">
    <name type="scientific">Roseateles violae</name>
    <dbReference type="NCBI Taxonomy" id="3058042"/>
    <lineage>
        <taxon>Bacteria</taxon>
        <taxon>Pseudomonadati</taxon>
        <taxon>Pseudomonadota</taxon>
        <taxon>Betaproteobacteria</taxon>
        <taxon>Burkholderiales</taxon>
        <taxon>Sphaerotilaceae</taxon>
        <taxon>Roseateles</taxon>
    </lineage>
</organism>
<dbReference type="InterPro" id="IPR039425">
    <property type="entry name" value="RNA_pol_sigma-70-like"/>
</dbReference>
<dbReference type="SUPFAM" id="SSF88946">
    <property type="entry name" value="Sigma2 domain of RNA polymerase sigma factors"/>
    <property type="match status" value="1"/>
</dbReference>
<sequence>MFGWGTSKSKAVADGALAPPRSARADSAEHAELQLLQGIVRGRRDDFEALYRIYYPRLYRFLERLTHRPELSEELLDDTLLLVWQRGQDFNGRSKLSTWIFGIAYRKALKALSRQDLPPDDDGAAEAVADAEADPERRLGHSQLQRRLAQALGGLSAEQRAVVELCYFHGFDYREIAQIVDCPAETVKTRMFHARRRLRPLLADFGPALPGEPG</sequence>
<dbReference type="CDD" id="cd06171">
    <property type="entry name" value="Sigma70_r4"/>
    <property type="match status" value="1"/>
</dbReference>
<dbReference type="InterPro" id="IPR014284">
    <property type="entry name" value="RNA_pol_sigma-70_dom"/>
</dbReference>
<evidence type="ECO:0000256" key="4">
    <source>
        <dbReference type="ARBA" id="ARBA00023163"/>
    </source>
</evidence>
<dbReference type="InterPro" id="IPR013324">
    <property type="entry name" value="RNA_pol_sigma_r3/r4-like"/>
</dbReference>
<evidence type="ECO:0000259" key="6">
    <source>
        <dbReference type="Pfam" id="PF04542"/>
    </source>
</evidence>
<feature type="compositionally biased region" description="Acidic residues" evidence="5">
    <location>
        <begin position="118"/>
        <end position="133"/>
    </location>
</feature>
<evidence type="ECO:0000256" key="3">
    <source>
        <dbReference type="ARBA" id="ARBA00023082"/>
    </source>
</evidence>
<gene>
    <name evidence="8" type="ORF">QWJ38_06150</name>
</gene>
<evidence type="ECO:0000256" key="5">
    <source>
        <dbReference type="SAM" id="MobiDB-lite"/>
    </source>
</evidence>